<dbReference type="GO" id="GO:0016747">
    <property type="term" value="F:acyltransferase activity, transferring groups other than amino-acyl groups"/>
    <property type="evidence" value="ECO:0007669"/>
    <property type="project" value="InterPro"/>
</dbReference>
<accession>A0A974NDU9</accession>
<keyword evidence="1" id="KW-1133">Transmembrane helix</keyword>
<dbReference type="InterPro" id="IPR050879">
    <property type="entry name" value="Acyltransferase_3"/>
</dbReference>
<dbReference type="PANTHER" id="PTHR23028:SF53">
    <property type="entry name" value="ACYL_TRANSF_3 DOMAIN-CONTAINING PROTEIN"/>
    <property type="match status" value="1"/>
</dbReference>
<evidence type="ECO:0000313" key="5">
    <source>
        <dbReference type="Proteomes" id="UP000595278"/>
    </source>
</evidence>
<sequence>MTFRKDINGLRAFAVLAVLLFHFHISGFSGGFSGVDVFFVISGYLMTGIIFDRIRKDNFSIIDFYIARAKRIIPALAILCIILMILGHFYLYPDDYRGLLRDVKNSLLFKSNISYGNDSNYFSTPPQENWLLHTWSLSVEWQFYIIYPLIVALLCKYLKEPITKIILIIATLVSFVAANIFIYQDPTSTFFLLPTRAWEMLVGGLVFLLPLSLTSKTRLSLAIVGLLLIIFGFFYITEGTAWPSYLTLIPVLGTIMVLYGNKQLFITNNSVAQFIGKISYSLYLWHWPIAVFLYYCGIINTPFYVIMGIVASFVMASLSYFIVEQFFLRRKNSRRAAVIKYFAVVILLGGVVSPAIASLVKKYRYDELTVKQEQTIPTLVKQCTVIDKEISDCEYGMGQATAILIGDSHAGVLTSTVYLANPQKTIIWARGGCPILDTNFRFKSATETAICQKFTRRIFDRLETGYADLPVIIANRASLYPDPADIGGHFVLLPNINNDNRQKYLQTYRTTFVDTVCKIKQKRPVYIVKPIPEMQYNVVKSLQMQKHFLKTPTDIILPLEDYYKRHEFILSIMMDAQQKCGAQLLDPIPYLCTDGKDCIASEGGIPLYSDDNHLNFKGSKLLTPLFKDIFASP</sequence>
<gene>
    <name evidence="4" type="ORF">JHT90_09415</name>
</gene>
<protein>
    <submittedName>
        <fullName evidence="4">Acyltransferase</fullName>
    </submittedName>
</protein>
<feature type="transmembrane region" description="Helical" evidence="1">
    <location>
        <begin position="7"/>
        <end position="25"/>
    </location>
</feature>
<feature type="transmembrane region" description="Helical" evidence="1">
    <location>
        <begin position="219"/>
        <end position="236"/>
    </location>
</feature>
<evidence type="ECO:0000313" key="4">
    <source>
        <dbReference type="EMBL" id="QQP84627.1"/>
    </source>
</evidence>
<feature type="transmembrane region" description="Helical" evidence="1">
    <location>
        <begin position="306"/>
        <end position="327"/>
    </location>
</feature>
<keyword evidence="5" id="KW-1185">Reference proteome</keyword>
<dbReference type="Pfam" id="PF01757">
    <property type="entry name" value="Acyl_transf_3"/>
    <property type="match status" value="1"/>
</dbReference>
<feature type="transmembrane region" description="Helical" evidence="1">
    <location>
        <begin position="31"/>
        <end position="51"/>
    </location>
</feature>
<feature type="transmembrane region" description="Helical" evidence="1">
    <location>
        <begin position="141"/>
        <end position="158"/>
    </location>
</feature>
<feature type="transmembrane region" description="Helical" evidence="1">
    <location>
        <begin position="282"/>
        <end position="300"/>
    </location>
</feature>
<dbReference type="GO" id="GO:0009103">
    <property type="term" value="P:lipopolysaccharide biosynthetic process"/>
    <property type="evidence" value="ECO:0007669"/>
    <property type="project" value="TreeGrafter"/>
</dbReference>
<dbReference type="AlphaFoldDB" id="A0A974NDU9"/>
<dbReference type="EMBL" id="CP067393">
    <property type="protein sequence ID" value="QQP84627.1"/>
    <property type="molecule type" value="Genomic_DNA"/>
</dbReference>
<dbReference type="GO" id="GO:0016020">
    <property type="term" value="C:membrane"/>
    <property type="evidence" value="ECO:0007669"/>
    <property type="project" value="TreeGrafter"/>
</dbReference>
<evidence type="ECO:0000256" key="1">
    <source>
        <dbReference type="SAM" id="Phobius"/>
    </source>
</evidence>
<dbReference type="KEGG" id="eaz:JHT90_09415"/>
<proteinExistence type="predicted"/>
<keyword evidence="1" id="KW-0812">Transmembrane</keyword>
<feature type="transmembrane region" description="Helical" evidence="1">
    <location>
        <begin position="72"/>
        <end position="92"/>
    </location>
</feature>
<evidence type="ECO:0000259" key="3">
    <source>
        <dbReference type="Pfam" id="PF19040"/>
    </source>
</evidence>
<reference evidence="4 5" key="1">
    <citation type="submission" date="2021-01" db="EMBL/GenBank/DDBJ databases">
        <title>Entomomonas sp. F2A isolated from a house cricket (Acheta domesticus).</title>
        <authorList>
            <person name="Spergser J."/>
            <person name="Busse H.-J."/>
        </authorList>
    </citation>
    <scope>NUCLEOTIDE SEQUENCE [LARGE SCALE GENOMIC DNA]</scope>
    <source>
        <strain evidence="4 5">F2A</strain>
    </source>
</reference>
<keyword evidence="1" id="KW-0472">Membrane</keyword>
<dbReference type="InterPro" id="IPR043968">
    <property type="entry name" value="SGNH"/>
</dbReference>
<feature type="transmembrane region" description="Helical" evidence="1">
    <location>
        <begin position="195"/>
        <end position="212"/>
    </location>
</feature>
<dbReference type="InterPro" id="IPR002656">
    <property type="entry name" value="Acyl_transf_3_dom"/>
</dbReference>
<dbReference type="Pfam" id="PF19040">
    <property type="entry name" value="SGNH"/>
    <property type="match status" value="1"/>
</dbReference>
<feature type="domain" description="SGNH" evidence="3">
    <location>
        <begin position="391"/>
        <end position="627"/>
    </location>
</feature>
<keyword evidence="4" id="KW-0012">Acyltransferase</keyword>
<name>A0A974NDU9_9GAMM</name>
<evidence type="ECO:0000259" key="2">
    <source>
        <dbReference type="Pfam" id="PF01757"/>
    </source>
</evidence>
<dbReference type="Proteomes" id="UP000595278">
    <property type="component" value="Chromosome"/>
</dbReference>
<feature type="transmembrane region" description="Helical" evidence="1">
    <location>
        <begin position="165"/>
        <end position="183"/>
    </location>
</feature>
<organism evidence="4 5">
    <name type="scientific">Entomomonas asaccharolytica</name>
    <dbReference type="NCBI Taxonomy" id="2785331"/>
    <lineage>
        <taxon>Bacteria</taxon>
        <taxon>Pseudomonadati</taxon>
        <taxon>Pseudomonadota</taxon>
        <taxon>Gammaproteobacteria</taxon>
        <taxon>Pseudomonadales</taxon>
        <taxon>Pseudomonadaceae</taxon>
        <taxon>Entomomonas</taxon>
    </lineage>
</organism>
<dbReference type="RefSeq" id="WP_201090524.1">
    <property type="nucleotide sequence ID" value="NZ_CP067393.1"/>
</dbReference>
<feature type="domain" description="Acyltransferase 3" evidence="2">
    <location>
        <begin position="5"/>
        <end position="316"/>
    </location>
</feature>
<feature type="transmembrane region" description="Helical" evidence="1">
    <location>
        <begin position="242"/>
        <end position="261"/>
    </location>
</feature>
<feature type="transmembrane region" description="Helical" evidence="1">
    <location>
        <begin position="339"/>
        <end position="360"/>
    </location>
</feature>
<dbReference type="PANTHER" id="PTHR23028">
    <property type="entry name" value="ACETYLTRANSFERASE"/>
    <property type="match status" value="1"/>
</dbReference>
<keyword evidence="4" id="KW-0808">Transferase</keyword>